<protein>
    <submittedName>
        <fullName evidence="2">Uncharacterized protein</fullName>
    </submittedName>
</protein>
<dbReference type="RefSeq" id="WP_109892264.1">
    <property type="nucleotide sequence ID" value="NZ_CP029550.1"/>
</dbReference>
<keyword evidence="1" id="KW-1133">Transmembrane helix</keyword>
<name>A0A2U8W9Y5_9HYPH</name>
<keyword evidence="1" id="KW-0812">Transmembrane</keyword>
<reference evidence="3" key="1">
    <citation type="submission" date="2018-05" db="EMBL/GenBank/DDBJ databases">
        <title>Complete Genome Sequence of Methylobacterium sp. 17SD2-17.</title>
        <authorList>
            <person name="Srinivasan S."/>
        </authorList>
    </citation>
    <scope>NUCLEOTIDE SEQUENCE [LARGE SCALE GENOMIC DNA]</scope>
    <source>
        <strain evidence="3">17SD2-17</strain>
    </source>
</reference>
<sequence length="87" mass="8800">MRASDSSPEAGSRSPLLAWALRVAAVTLVLGCAAAQYLSRYHGASERRVAVAAALPEPETTGSIGGGARAVTLDPCALAGRIRGSAH</sequence>
<gene>
    <name evidence="2" type="ORF">DK389_20310</name>
</gene>
<accession>A0A2U8W9Y5</accession>
<organism evidence="2 3">
    <name type="scientific">Methylobacterium durans</name>
    <dbReference type="NCBI Taxonomy" id="2202825"/>
    <lineage>
        <taxon>Bacteria</taxon>
        <taxon>Pseudomonadati</taxon>
        <taxon>Pseudomonadota</taxon>
        <taxon>Alphaproteobacteria</taxon>
        <taxon>Hyphomicrobiales</taxon>
        <taxon>Methylobacteriaceae</taxon>
        <taxon>Methylobacterium</taxon>
    </lineage>
</organism>
<evidence type="ECO:0000313" key="3">
    <source>
        <dbReference type="Proteomes" id="UP000245926"/>
    </source>
</evidence>
<dbReference type="AlphaFoldDB" id="A0A2U8W9Y5"/>
<keyword evidence="1" id="KW-0472">Membrane</keyword>
<dbReference type="OrthoDB" id="8002093at2"/>
<keyword evidence="3" id="KW-1185">Reference proteome</keyword>
<dbReference type="KEGG" id="mets:DK389_20310"/>
<evidence type="ECO:0000256" key="1">
    <source>
        <dbReference type="SAM" id="Phobius"/>
    </source>
</evidence>
<feature type="transmembrane region" description="Helical" evidence="1">
    <location>
        <begin position="16"/>
        <end position="38"/>
    </location>
</feature>
<dbReference type="Proteomes" id="UP000245926">
    <property type="component" value="Chromosome"/>
</dbReference>
<proteinExistence type="predicted"/>
<evidence type="ECO:0000313" key="2">
    <source>
        <dbReference type="EMBL" id="AWN42411.1"/>
    </source>
</evidence>
<dbReference type="EMBL" id="CP029550">
    <property type="protein sequence ID" value="AWN42411.1"/>
    <property type="molecule type" value="Genomic_DNA"/>
</dbReference>